<dbReference type="InterPro" id="IPR013815">
    <property type="entry name" value="ATP_grasp_subdomain_1"/>
</dbReference>
<dbReference type="NCBIfam" id="TIGR00877">
    <property type="entry name" value="purD"/>
    <property type="match status" value="1"/>
</dbReference>
<dbReference type="PROSITE" id="PS00184">
    <property type="entry name" value="GARS"/>
    <property type="match status" value="1"/>
</dbReference>
<keyword evidence="7 12" id="KW-0658">Purine biosynthesis</keyword>
<dbReference type="PANTHER" id="PTHR43472">
    <property type="entry name" value="PHOSPHORIBOSYLAMINE--GLYCINE LIGASE"/>
    <property type="match status" value="1"/>
</dbReference>
<dbReference type="SUPFAM" id="SSF51246">
    <property type="entry name" value="Rudiment single hybrid motif"/>
    <property type="match status" value="1"/>
</dbReference>
<keyword evidence="16" id="KW-1185">Reference proteome</keyword>
<evidence type="ECO:0000256" key="12">
    <source>
        <dbReference type="HAMAP-Rule" id="MF_00138"/>
    </source>
</evidence>
<dbReference type="InterPro" id="IPR011054">
    <property type="entry name" value="Rudment_hybrid_motif"/>
</dbReference>
<dbReference type="InterPro" id="IPR020562">
    <property type="entry name" value="PRibGlycinamide_synth_N"/>
</dbReference>
<evidence type="ECO:0000256" key="7">
    <source>
        <dbReference type="ARBA" id="ARBA00022755"/>
    </source>
</evidence>
<evidence type="ECO:0000256" key="13">
    <source>
        <dbReference type="PROSITE-ProRule" id="PRU00409"/>
    </source>
</evidence>
<dbReference type="InterPro" id="IPR020561">
    <property type="entry name" value="PRibGlycinamid_synth_ATP-grasp"/>
</dbReference>
<comment type="cofactor">
    <cofactor evidence="1">
        <name>Mn(2+)</name>
        <dbReference type="ChEBI" id="CHEBI:29035"/>
    </cofactor>
</comment>
<evidence type="ECO:0000256" key="6">
    <source>
        <dbReference type="ARBA" id="ARBA00022741"/>
    </source>
</evidence>
<evidence type="ECO:0000313" key="15">
    <source>
        <dbReference type="EMBL" id="MFC3101041.1"/>
    </source>
</evidence>
<dbReference type="InterPro" id="IPR037123">
    <property type="entry name" value="PRibGlycinamide_synth_C_sf"/>
</dbReference>
<keyword evidence="8 13" id="KW-0067">ATP-binding</keyword>
<dbReference type="Pfam" id="PF02844">
    <property type="entry name" value="GARS_N"/>
    <property type="match status" value="1"/>
</dbReference>
<dbReference type="EMBL" id="JBHRSU010000029">
    <property type="protein sequence ID" value="MFC3101041.1"/>
    <property type="molecule type" value="Genomic_DNA"/>
</dbReference>
<evidence type="ECO:0000256" key="11">
    <source>
        <dbReference type="ARBA" id="ARBA00042864"/>
    </source>
</evidence>
<evidence type="ECO:0000256" key="10">
    <source>
        <dbReference type="ARBA" id="ARBA00042242"/>
    </source>
</evidence>
<dbReference type="InterPro" id="IPR020560">
    <property type="entry name" value="PRibGlycinamide_synth_C-dom"/>
</dbReference>
<evidence type="ECO:0000256" key="8">
    <source>
        <dbReference type="ARBA" id="ARBA00022840"/>
    </source>
</evidence>
<evidence type="ECO:0000256" key="5">
    <source>
        <dbReference type="ARBA" id="ARBA00022598"/>
    </source>
</evidence>
<keyword evidence="5 12" id="KW-0436">Ligase</keyword>
<dbReference type="InterPro" id="IPR011761">
    <property type="entry name" value="ATP-grasp"/>
</dbReference>
<dbReference type="Pfam" id="PF01071">
    <property type="entry name" value="GARS_A"/>
    <property type="match status" value="1"/>
</dbReference>
<dbReference type="HAMAP" id="MF_00138">
    <property type="entry name" value="GARS"/>
    <property type="match status" value="1"/>
</dbReference>
<dbReference type="SMART" id="SM01209">
    <property type="entry name" value="GARS_A"/>
    <property type="match status" value="1"/>
</dbReference>
<dbReference type="SMART" id="SM01210">
    <property type="entry name" value="GARS_C"/>
    <property type="match status" value="1"/>
</dbReference>
<dbReference type="Gene3D" id="3.40.50.20">
    <property type="match status" value="1"/>
</dbReference>
<accession>A0ABV7EHL7</accession>
<dbReference type="EC" id="6.3.4.13" evidence="4 12"/>
<evidence type="ECO:0000256" key="4">
    <source>
        <dbReference type="ARBA" id="ARBA00013255"/>
    </source>
</evidence>
<evidence type="ECO:0000256" key="3">
    <source>
        <dbReference type="ARBA" id="ARBA00005174"/>
    </source>
</evidence>
<feature type="domain" description="ATP-grasp" evidence="14">
    <location>
        <begin position="111"/>
        <end position="316"/>
    </location>
</feature>
<comment type="pathway">
    <text evidence="3 12">Purine metabolism; IMP biosynthesis via de novo pathway; N(1)-(5-phospho-D-ribosyl)glycinamide from 5-phospho-alpha-D-ribose 1-diphosphate: step 2/2.</text>
</comment>
<proteinExistence type="inferred from homology"/>
<dbReference type="Gene3D" id="3.30.470.20">
    <property type="entry name" value="ATP-grasp fold, B domain"/>
    <property type="match status" value="1"/>
</dbReference>
<comment type="similarity">
    <text evidence="9 12">Belongs to the GARS family.</text>
</comment>
<dbReference type="InterPro" id="IPR020559">
    <property type="entry name" value="PRibGlycinamide_synth_CS"/>
</dbReference>
<dbReference type="PROSITE" id="PS50975">
    <property type="entry name" value="ATP_GRASP"/>
    <property type="match status" value="1"/>
</dbReference>
<dbReference type="InterPro" id="IPR000115">
    <property type="entry name" value="PRibGlycinamide_synth"/>
</dbReference>
<dbReference type="Pfam" id="PF02843">
    <property type="entry name" value="GARS_C"/>
    <property type="match status" value="1"/>
</dbReference>
<dbReference type="PANTHER" id="PTHR43472:SF1">
    <property type="entry name" value="PHOSPHORIBOSYLAMINE--GLYCINE LIGASE, CHLOROPLASTIC"/>
    <property type="match status" value="1"/>
</dbReference>
<evidence type="ECO:0000256" key="9">
    <source>
        <dbReference type="ARBA" id="ARBA00038345"/>
    </source>
</evidence>
<comment type="cofactor">
    <cofactor evidence="2">
        <name>Mg(2+)</name>
        <dbReference type="ChEBI" id="CHEBI:18420"/>
    </cofactor>
</comment>
<evidence type="ECO:0000256" key="1">
    <source>
        <dbReference type="ARBA" id="ARBA00001936"/>
    </source>
</evidence>
<organism evidence="15 16">
    <name type="scientific">Alteraurantiacibacter lauratis</name>
    <dbReference type="NCBI Taxonomy" id="2054627"/>
    <lineage>
        <taxon>Bacteria</taxon>
        <taxon>Pseudomonadati</taxon>
        <taxon>Pseudomonadota</taxon>
        <taxon>Alphaproteobacteria</taxon>
        <taxon>Sphingomonadales</taxon>
        <taxon>Erythrobacteraceae</taxon>
        <taxon>Alteraurantiacibacter</taxon>
    </lineage>
</organism>
<dbReference type="SUPFAM" id="SSF52440">
    <property type="entry name" value="PreATP-grasp domain"/>
    <property type="match status" value="1"/>
</dbReference>
<name>A0ABV7EHL7_9SPHN</name>
<dbReference type="RefSeq" id="WP_336919827.1">
    <property type="nucleotide sequence ID" value="NZ_JBANRN010000012.1"/>
</dbReference>
<dbReference type="InterPro" id="IPR016185">
    <property type="entry name" value="PreATP-grasp_dom_sf"/>
</dbReference>
<dbReference type="Gene3D" id="3.90.600.10">
    <property type="entry name" value="Phosphoribosylglycinamide synthetase, C-terminal domain"/>
    <property type="match status" value="1"/>
</dbReference>
<dbReference type="GO" id="GO:0004637">
    <property type="term" value="F:phosphoribosylamine-glycine ligase activity"/>
    <property type="evidence" value="ECO:0007669"/>
    <property type="project" value="UniProtKB-EC"/>
</dbReference>
<keyword evidence="6 13" id="KW-0547">Nucleotide-binding</keyword>
<comment type="caution">
    <text evidence="15">The sequence shown here is derived from an EMBL/GenBank/DDBJ whole genome shotgun (WGS) entry which is preliminary data.</text>
</comment>
<evidence type="ECO:0000256" key="2">
    <source>
        <dbReference type="ARBA" id="ARBA00001946"/>
    </source>
</evidence>
<dbReference type="Gene3D" id="3.30.1490.20">
    <property type="entry name" value="ATP-grasp fold, A domain"/>
    <property type="match status" value="1"/>
</dbReference>
<comment type="catalytic activity">
    <reaction evidence="12">
        <text>5-phospho-beta-D-ribosylamine + glycine + ATP = N(1)-(5-phospho-beta-D-ribosyl)glycinamide + ADP + phosphate + H(+)</text>
        <dbReference type="Rhea" id="RHEA:17453"/>
        <dbReference type="ChEBI" id="CHEBI:15378"/>
        <dbReference type="ChEBI" id="CHEBI:30616"/>
        <dbReference type="ChEBI" id="CHEBI:43474"/>
        <dbReference type="ChEBI" id="CHEBI:57305"/>
        <dbReference type="ChEBI" id="CHEBI:58681"/>
        <dbReference type="ChEBI" id="CHEBI:143788"/>
        <dbReference type="ChEBI" id="CHEBI:456216"/>
        <dbReference type="EC" id="6.3.4.13"/>
    </reaction>
</comment>
<dbReference type="Proteomes" id="UP001595378">
    <property type="component" value="Unassembled WGS sequence"/>
</dbReference>
<dbReference type="SUPFAM" id="SSF56059">
    <property type="entry name" value="Glutathione synthetase ATP-binding domain-like"/>
    <property type="match status" value="1"/>
</dbReference>
<evidence type="ECO:0000259" key="14">
    <source>
        <dbReference type="PROSITE" id="PS50975"/>
    </source>
</evidence>
<evidence type="ECO:0000313" key="16">
    <source>
        <dbReference type="Proteomes" id="UP001595378"/>
    </source>
</evidence>
<sequence>MNILLLGSGGREHALAWKLAQSRAITEDGGKLFACPGNPGIAAHADCFDMDVTDHDLVLAFCEQEHIGLVVIGPEAPLVDGLADSLRAEGFAVFGPSKAAAQLEGSKGFTKDLCARANIPTAGYVRTTSLEQAKAALDGFKPPYVLKADGLAAGKGVVIAESLTDAEAALADMFGGAFGDAGAEVVIEEFMAGEEASFFALTDGATILPFGTAQDHKRVGDGDTGPNTGGMGAYSPAPIITPDIRAEVFSRILTPTVQQLAADGTPYCGVLYAGLMLTEEGPKLVEYNCRFGDPECQVLMMRLEEDLAEYLLACATQALGSMERPRFSHDTALTVVMAAKGYPATPEKGGLIDLKDAEAEGAIVFHAGTVRDEEDGTLRANGGRVLNVTARGATIAEAREKAYAAVDRIDFASGFCRRDIGHRELARAKARG</sequence>
<reference evidence="16" key="1">
    <citation type="journal article" date="2019" name="Int. J. Syst. Evol. Microbiol.">
        <title>The Global Catalogue of Microorganisms (GCM) 10K type strain sequencing project: providing services to taxonomists for standard genome sequencing and annotation.</title>
        <authorList>
            <consortium name="The Broad Institute Genomics Platform"/>
            <consortium name="The Broad Institute Genome Sequencing Center for Infectious Disease"/>
            <person name="Wu L."/>
            <person name="Ma J."/>
        </authorList>
    </citation>
    <scope>NUCLEOTIDE SEQUENCE [LARGE SCALE GENOMIC DNA]</scope>
    <source>
        <strain evidence="16">KCTC 52606</strain>
    </source>
</reference>
<protein>
    <recommendedName>
        <fullName evidence="4 12">Phosphoribosylamine--glycine ligase</fullName>
        <ecNumber evidence="4 12">6.3.4.13</ecNumber>
    </recommendedName>
    <alternativeName>
        <fullName evidence="12">GARS</fullName>
    </alternativeName>
    <alternativeName>
        <fullName evidence="10 12">Glycinamide ribonucleotide synthetase</fullName>
    </alternativeName>
    <alternativeName>
        <fullName evidence="11 12">Phosphoribosylglycinamide synthetase</fullName>
    </alternativeName>
</protein>
<gene>
    <name evidence="12 15" type="primary">purD</name>
    <name evidence="15" type="ORF">ACFODK_09075</name>
</gene>